<gene>
    <name evidence="1" type="ORF">J2S43_001109</name>
</gene>
<organism evidence="1 2">
    <name type="scientific">Catenuloplanes nepalensis</name>
    <dbReference type="NCBI Taxonomy" id="587533"/>
    <lineage>
        <taxon>Bacteria</taxon>
        <taxon>Bacillati</taxon>
        <taxon>Actinomycetota</taxon>
        <taxon>Actinomycetes</taxon>
        <taxon>Micromonosporales</taxon>
        <taxon>Micromonosporaceae</taxon>
        <taxon>Catenuloplanes</taxon>
    </lineage>
</organism>
<keyword evidence="2" id="KW-1185">Reference proteome</keyword>
<protein>
    <submittedName>
        <fullName evidence="1">Uncharacterized protein</fullName>
    </submittedName>
</protein>
<proteinExistence type="predicted"/>
<dbReference type="RefSeq" id="WP_306827472.1">
    <property type="nucleotide sequence ID" value="NZ_JAUSRA010000001.1"/>
</dbReference>
<evidence type="ECO:0000313" key="2">
    <source>
        <dbReference type="Proteomes" id="UP001240984"/>
    </source>
</evidence>
<reference evidence="1 2" key="1">
    <citation type="submission" date="2023-07" db="EMBL/GenBank/DDBJ databases">
        <title>Sequencing the genomes of 1000 actinobacteria strains.</title>
        <authorList>
            <person name="Klenk H.-P."/>
        </authorList>
    </citation>
    <scope>NUCLEOTIDE SEQUENCE [LARGE SCALE GENOMIC DNA]</scope>
    <source>
        <strain evidence="1 2">DSM 44710</strain>
    </source>
</reference>
<accession>A0ABT9MMF3</accession>
<sequence length="330" mass="35871">MPRYTLERAWQCISALGPVDAGRLIGHCLRYDTGVAIPPGTLTAEAADTLHASLYPPPGTPVTGDTIFYVVSSDRTPVAWLTYDATVVTPAAQLTAYQKAHQQQAVHALSHLSRHAVYELAKLRDHREQRTGGQEPTPLDTGTRILVAAADDPTLTWWAGITADLTDSLRHLLAVTHAIDSGSTSPDTGPLAQILIINASGYGDYGRKRPTFDLPTLCAIEQLAGASHLPAWAIGDWLHHEGVTATDLTAAQIVDAFTSSYAGVYDSRRAFATAERDRHGWTTALTQAGIPLHLFDLDTFSRDLFSTQAHDVRLHDHRVAVFRSIREAQS</sequence>
<dbReference type="EMBL" id="JAUSRA010000001">
    <property type="protein sequence ID" value="MDP9792597.1"/>
    <property type="molecule type" value="Genomic_DNA"/>
</dbReference>
<comment type="caution">
    <text evidence="1">The sequence shown here is derived from an EMBL/GenBank/DDBJ whole genome shotgun (WGS) entry which is preliminary data.</text>
</comment>
<evidence type="ECO:0000313" key="1">
    <source>
        <dbReference type="EMBL" id="MDP9792597.1"/>
    </source>
</evidence>
<dbReference type="Proteomes" id="UP001240984">
    <property type="component" value="Unassembled WGS sequence"/>
</dbReference>
<name>A0ABT9MMF3_9ACTN</name>